<name>A0A9N9DB55_9GLOM</name>
<protein>
    <submittedName>
        <fullName evidence="2">6740_t:CDS:1</fullName>
    </submittedName>
</protein>
<dbReference type="Proteomes" id="UP000789405">
    <property type="component" value="Unassembled WGS sequence"/>
</dbReference>
<keyword evidence="3" id="KW-1185">Reference proteome</keyword>
<evidence type="ECO:0000313" key="2">
    <source>
        <dbReference type="EMBL" id="CAG8629891.1"/>
    </source>
</evidence>
<accession>A0A9N9DB55</accession>
<organism evidence="2 3">
    <name type="scientific">Dentiscutata erythropus</name>
    <dbReference type="NCBI Taxonomy" id="1348616"/>
    <lineage>
        <taxon>Eukaryota</taxon>
        <taxon>Fungi</taxon>
        <taxon>Fungi incertae sedis</taxon>
        <taxon>Mucoromycota</taxon>
        <taxon>Glomeromycotina</taxon>
        <taxon>Glomeromycetes</taxon>
        <taxon>Diversisporales</taxon>
        <taxon>Gigasporaceae</taxon>
        <taxon>Dentiscutata</taxon>
    </lineage>
</organism>
<feature type="region of interest" description="Disordered" evidence="1">
    <location>
        <begin position="1"/>
        <end position="26"/>
    </location>
</feature>
<dbReference type="EMBL" id="CAJVPY010004862">
    <property type="protein sequence ID" value="CAG8629891.1"/>
    <property type="molecule type" value="Genomic_DNA"/>
</dbReference>
<dbReference type="AlphaFoldDB" id="A0A9N9DB55"/>
<gene>
    <name evidence="2" type="ORF">DERYTH_LOCUS9091</name>
</gene>
<feature type="region of interest" description="Disordered" evidence="1">
    <location>
        <begin position="64"/>
        <end position="85"/>
    </location>
</feature>
<feature type="compositionally biased region" description="Basic and acidic residues" evidence="1">
    <location>
        <begin position="69"/>
        <end position="85"/>
    </location>
</feature>
<reference evidence="2" key="1">
    <citation type="submission" date="2021-06" db="EMBL/GenBank/DDBJ databases">
        <authorList>
            <person name="Kallberg Y."/>
            <person name="Tangrot J."/>
            <person name="Rosling A."/>
        </authorList>
    </citation>
    <scope>NUCLEOTIDE SEQUENCE</scope>
    <source>
        <strain evidence="2">MA453B</strain>
    </source>
</reference>
<evidence type="ECO:0000256" key="1">
    <source>
        <dbReference type="SAM" id="MobiDB-lite"/>
    </source>
</evidence>
<evidence type="ECO:0000313" key="3">
    <source>
        <dbReference type="Proteomes" id="UP000789405"/>
    </source>
</evidence>
<comment type="caution">
    <text evidence="2">The sequence shown here is derived from an EMBL/GenBank/DDBJ whole genome shotgun (WGS) entry which is preliminary data.</text>
</comment>
<proteinExistence type="predicted"/>
<sequence length="85" mass="9384">METSSIDNLGFNRKNKKARTSATEEENLAEIWGTSYKDAENKELLQTVGQNLDNIVDIASSSSMQKNTAENKVEKTKVAEEGNSC</sequence>